<dbReference type="AlphaFoldDB" id="A0A812DLM4"/>
<dbReference type="EMBL" id="CAHIKZ030003856">
    <property type="protein sequence ID" value="CAE1304697.1"/>
    <property type="molecule type" value="Genomic_DNA"/>
</dbReference>
<gene>
    <name evidence="2" type="ORF">SPHA_57267</name>
</gene>
<evidence type="ECO:0000313" key="3">
    <source>
        <dbReference type="Proteomes" id="UP000597762"/>
    </source>
</evidence>
<evidence type="ECO:0000313" key="2">
    <source>
        <dbReference type="EMBL" id="CAE1304697.1"/>
    </source>
</evidence>
<reference evidence="2" key="1">
    <citation type="submission" date="2021-01" db="EMBL/GenBank/DDBJ databases">
        <authorList>
            <person name="Li R."/>
            <person name="Bekaert M."/>
        </authorList>
    </citation>
    <scope>NUCLEOTIDE SEQUENCE</scope>
    <source>
        <strain evidence="2">Farmed</strain>
    </source>
</reference>
<feature type="region of interest" description="Disordered" evidence="1">
    <location>
        <begin position="1"/>
        <end position="20"/>
    </location>
</feature>
<evidence type="ECO:0000256" key="1">
    <source>
        <dbReference type="SAM" id="MobiDB-lite"/>
    </source>
</evidence>
<proteinExistence type="predicted"/>
<accession>A0A812DLM4</accession>
<name>A0A812DLM4_ACAPH</name>
<feature type="region of interest" description="Disordered" evidence="1">
    <location>
        <begin position="263"/>
        <end position="286"/>
    </location>
</feature>
<feature type="compositionally biased region" description="Polar residues" evidence="1">
    <location>
        <begin position="270"/>
        <end position="286"/>
    </location>
</feature>
<protein>
    <submittedName>
        <fullName evidence="2">Uncharacterized protein</fullName>
    </submittedName>
</protein>
<comment type="caution">
    <text evidence="2">The sequence shown here is derived from an EMBL/GenBank/DDBJ whole genome shotgun (WGS) entry which is preliminary data.</text>
</comment>
<organism evidence="2 3">
    <name type="scientific">Acanthosepion pharaonis</name>
    <name type="common">Pharaoh cuttlefish</name>
    <name type="synonym">Sepia pharaonis</name>
    <dbReference type="NCBI Taxonomy" id="158019"/>
    <lineage>
        <taxon>Eukaryota</taxon>
        <taxon>Metazoa</taxon>
        <taxon>Spiralia</taxon>
        <taxon>Lophotrochozoa</taxon>
        <taxon>Mollusca</taxon>
        <taxon>Cephalopoda</taxon>
        <taxon>Coleoidea</taxon>
        <taxon>Decapodiformes</taxon>
        <taxon>Sepiida</taxon>
        <taxon>Sepiina</taxon>
        <taxon>Sepiidae</taxon>
        <taxon>Acanthosepion</taxon>
    </lineage>
</organism>
<sequence length="336" mass="35127">MTANRHAVSAQHGTRPIQIQPDMSGVNHAAHAIVPAMMQSVSSASQPTVNANIIQAITASSQKPNPDPAVAKDSKAQELTKVTTANVLPITVTSVPIQMTSKHLASSSNSLPIQKLSNVNTATVHMVPSCTMATGQKPPSTTLPHMHMIPTTNTTSIHMVPVSSATQFSFGTTNAPSIRMISPTANTPIQMVTTLSSACPMQRVTAVSTTTASTIAHNKKIPPLASLQAVNSAPFQMVHTGSPAVPVQLVTTVSSAPIVSVSAPVQPQPDTTSDVPRTLNTTTSNDQTKDLTANAEIKIEPSSTIVDNDPVNILTWENGIGTLPGSNLKVKSKEIL</sequence>
<dbReference type="Proteomes" id="UP000597762">
    <property type="component" value="Unassembled WGS sequence"/>
</dbReference>
<keyword evidence="3" id="KW-1185">Reference proteome</keyword>